<dbReference type="AlphaFoldDB" id="A0A511X3P0"/>
<protein>
    <recommendedName>
        <fullName evidence="13">Zinc transporter ZupT</fullName>
    </recommendedName>
</protein>
<keyword evidence="7 13" id="KW-0862">Zinc</keyword>
<comment type="subcellular location">
    <subcellularLocation>
        <location evidence="1 13">Cell membrane</location>
        <topology evidence="1 13">Multi-pass membrane protein</topology>
    </subcellularLocation>
</comment>
<comment type="catalytic activity">
    <reaction evidence="13">
        <text>Zn(2+)(in) = Zn(2+)(out)</text>
        <dbReference type="Rhea" id="RHEA:29351"/>
        <dbReference type="ChEBI" id="CHEBI:29105"/>
    </reaction>
</comment>
<accession>A0A511X3P0</accession>
<comment type="caution">
    <text evidence="13">Lacks conserved residue(s) required for the propagation of feature annotation.</text>
</comment>
<reference evidence="14 15" key="1">
    <citation type="submission" date="2019-07" db="EMBL/GenBank/DDBJ databases">
        <title>Whole genome shotgun sequence of Halolactibacillus alkaliphilus NBRC 103919.</title>
        <authorList>
            <person name="Hosoyama A."/>
            <person name="Uohara A."/>
            <person name="Ohji S."/>
            <person name="Ichikawa N."/>
        </authorList>
    </citation>
    <scope>NUCLEOTIDE SEQUENCE [LARGE SCALE GENOMIC DNA]</scope>
    <source>
        <strain evidence="14 15">NBRC 103919</strain>
    </source>
</reference>
<keyword evidence="3 13" id="KW-0813">Transport</keyword>
<sequence>MDNLLLAFGLTLFAGLATGIGSVLAFFTSTTNTKFLSYSLGFSAGVMIYVSMIEIFPKAQEALVVAYGETRGAWYTVLGFFGGMLLIALIDKLIPKQGNPHEVRKVEDMDETEAKKAKQQGELMKMGTFTALAIAIHNFPEGIATFTATLQDPSLGIPIAIAIAIHNIPEGIAISVPVYFATGSKKKAFKLSFLSGLAEPAGALIAYLVLMPFLSDGLFGIIFAGVAGIMVFISLDELLPAAKKYDETHKSIYGLVAGMIVMALSLLLLM</sequence>
<evidence type="ECO:0000256" key="4">
    <source>
        <dbReference type="ARBA" id="ARBA00022475"/>
    </source>
</evidence>
<evidence type="ECO:0000256" key="9">
    <source>
        <dbReference type="ARBA" id="ARBA00022989"/>
    </source>
</evidence>
<feature type="binding site" description="M2 metal binding site" evidence="13">
    <location>
        <position position="199"/>
    </location>
    <ligand>
        <name>Fe(2+)</name>
        <dbReference type="ChEBI" id="CHEBI:29033"/>
    </ligand>
</feature>
<dbReference type="NCBIfam" id="NF003243">
    <property type="entry name" value="PRK04201.1"/>
    <property type="match status" value="1"/>
</dbReference>
<keyword evidence="6" id="KW-0479">Metal-binding</keyword>
<evidence type="ECO:0000313" key="14">
    <source>
        <dbReference type="EMBL" id="GEN57535.1"/>
    </source>
</evidence>
<gene>
    <name evidence="13 14" type="primary">zupT</name>
    <name evidence="14" type="ORF">HAL01_19990</name>
</gene>
<feature type="transmembrane region" description="Helical" evidence="13">
    <location>
        <begin position="251"/>
        <end position="269"/>
    </location>
</feature>
<dbReference type="Pfam" id="PF02535">
    <property type="entry name" value="Zip"/>
    <property type="match status" value="1"/>
</dbReference>
<keyword evidence="15" id="KW-1185">Reference proteome</keyword>
<dbReference type="InterPro" id="IPR023498">
    <property type="entry name" value="Zn_transptr_ZupT"/>
</dbReference>
<keyword evidence="9 13" id="KW-1133">Transmembrane helix</keyword>
<dbReference type="EMBL" id="BJYE01000032">
    <property type="protein sequence ID" value="GEN57535.1"/>
    <property type="molecule type" value="Genomic_DNA"/>
</dbReference>
<feature type="binding site" description="M2 metal binding site" evidence="13">
    <location>
        <position position="167"/>
    </location>
    <ligand>
        <name>Fe(2+)</name>
        <dbReference type="ChEBI" id="CHEBI:29033"/>
    </ligand>
</feature>
<comment type="caution">
    <text evidence="14">The sequence shown here is derived from an EMBL/GenBank/DDBJ whole genome shotgun (WGS) entry which is preliminary data.</text>
</comment>
<dbReference type="Gene3D" id="1.20.1110.10">
    <property type="entry name" value="Calcium-transporting ATPase, transmembrane domain"/>
    <property type="match status" value="1"/>
</dbReference>
<organism evidence="14 15">
    <name type="scientific">Halolactibacillus alkaliphilus</name>
    <dbReference type="NCBI Taxonomy" id="442899"/>
    <lineage>
        <taxon>Bacteria</taxon>
        <taxon>Bacillati</taxon>
        <taxon>Bacillota</taxon>
        <taxon>Bacilli</taxon>
        <taxon>Bacillales</taxon>
        <taxon>Bacillaceae</taxon>
        <taxon>Halolactibacillus</taxon>
    </lineage>
</organism>
<evidence type="ECO:0000256" key="8">
    <source>
        <dbReference type="ARBA" id="ARBA00022906"/>
    </source>
</evidence>
<feature type="binding site" description="M1 metal binding site" evidence="13">
    <location>
        <position position="170"/>
    </location>
    <ligand>
        <name>Zn(2+)</name>
        <dbReference type="ChEBI" id="CHEBI:29105"/>
    </ligand>
</feature>
<feature type="binding site" description="M2 metal binding site" evidence="13">
    <location>
        <position position="138"/>
    </location>
    <ligand>
        <name>Fe(2+)</name>
        <dbReference type="ChEBI" id="CHEBI:29033"/>
    </ligand>
</feature>
<dbReference type="OrthoDB" id="9787346at2"/>
<keyword evidence="11 13" id="KW-0406">Ion transport</keyword>
<feature type="binding site" description="M2 metal binding site" evidence="13">
    <location>
        <position position="141"/>
    </location>
    <ligand>
        <name>Fe(2+)</name>
        <dbReference type="ChEBI" id="CHEBI:29033"/>
    </ligand>
</feature>
<keyword evidence="5 13" id="KW-0812">Transmembrane</keyword>
<feature type="transmembrane region" description="Helical" evidence="13">
    <location>
        <begin position="191"/>
        <end position="211"/>
    </location>
</feature>
<evidence type="ECO:0000256" key="2">
    <source>
        <dbReference type="ARBA" id="ARBA00009703"/>
    </source>
</evidence>
<dbReference type="GO" id="GO:0005886">
    <property type="term" value="C:plasma membrane"/>
    <property type="evidence" value="ECO:0007669"/>
    <property type="project" value="UniProtKB-SubCell"/>
</dbReference>
<dbReference type="STRING" id="442899.SAMN05720591_1261"/>
<evidence type="ECO:0000256" key="10">
    <source>
        <dbReference type="ARBA" id="ARBA00023004"/>
    </source>
</evidence>
<feature type="binding site" description="M1 metal binding site" evidence="13">
    <location>
        <position position="166"/>
    </location>
    <ligand>
        <name>Zn(2+)</name>
        <dbReference type="ChEBI" id="CHEBI:29105"/>
    </ligand>
</feature>
<keyword evidence="8 13" id="KW-0864">Zinc transport</keyword>
<comment type="function">
    <text evidence="13">Mediates zinc uptake. May also transport other divalent cations.</text>
</comment>
<evidence type="ECO:0000256" key="3">
    <source>
        <dbReference type="ARBA" id="ARBA00022448"/>
    </source>
</evidence>
<evidence type="ECO:0000256" key="5">
    <source>
        <dbReference type="ARBA" id="ARBA00022692"/>
    </source>
</evidence>
<evidence type="ECO:0000256" key="6">
    <source>
        <dbReference type="ARBA" id="ARBA00022723"/>
    </source>
</evidence>
<proteinExistence type="inferred from homology"/>
<feature type="transmembrane region" description="Helical" evidence="13">
    <location>
        <begin position="35"/>
        <end position="52"/>
    </location>
</feature>
<feature type="transmembrane region" description="Helical" evidence="13">
    <location>
        <begin position="217"/>
        <end position="239"/>
    </location>
</feature>
<name>A0A511X3P0_9BACI</name>
<evidence type="ECO:0000256" key="7">
    <source>
        <dbReference type="ARBA" id="ARBA00022833"/>
    </source>
</evidence>
<dbReference type="HAMAP" id="MF_00548">
    <property type="entry name" value="ZupT"/>
    <property type="match status" value="1"/>
</dbReference>
<dbReference type="RefSeq" id="WP_089802811.1">
    <property type="nucleotide sequence ID" value="NZ_BJYE01000032.1"/>
</dbReference>
<comment type="similarity">
    <text evidence="2 13">Belongs to the ZIP transporter (TC 2.A.5) family. ZupT subfamily.</text>
</comment>
<evidence type="ECO:0000256" key="11">
    <source>
        <dbReference type="ARBA" id="ARBA00023065"/>
    </source>
</evidence>
<dbReference type="Proteomes" id="UP000321400">
    <property type="component" value="Unassembled WGS sequence"/>
</dbReference>
<keyword evidence="12 13" id="KW-0472">Membrane</keyword>
<evidence type="ECO:0000256" key="13">
    <source>
        <dbReference type="HAMAP-Rule" id="MF_00548"/>
    </source>
</evidence>
<evidence type="ECO:0000256" key="12">
    <source>
        <dbReference type="ARBA" id="ARBA00023136"/>
    </source>
</evidence>
<dbReference type="InterPro" id="IPR003689">
    <property type="entry name" value="ZIP"/>
</dbReference>
<keyword evidence="4 13" id="KW-1003">Cell membrane</keyword>
<feature type="binding site" description="M2 metal binding site" evidence="13">
    <location>
        <position position="170"/>
    </location>
    <ligand>
        <name>Fe(2+)</name>
        <dbReference type="ChEBI" id="CHEBI:29033"/>
    </ligand>
</feature>
<dbReference type="PANTHER" id="PTHR11040">
    <property type="entry name" value="ZINC/IRON TRANSPORTER"/>
    <property type="match status" value="1"/>
</dbReference>
<feature type="transmembrane region" description="Helical" evidence="13">
    <location>
        <begin position="72"/>
        <end position="90"/>
    </location>
</feature>
<dbReference type="GO" id="GO:0005385">
    <property type="term" value="F:zinc ion transmembrane transporter activity"/>
    <property type="evidence" value="ECO:0007669"/>
    <property type="project" value="UniProtKB-UniRule"/>
</dbReference>
<keyword evidence="10" id="KW-0408">Iron</keyword>
<dbReference type="GO" id="GO:0046872">
    <property type="term" value="F:metal ion binding"/>
    <property type="evidence" value="ECO:0007669"/>
    <property type="project" value="UniProtKB-KW"/>
</dbReference>
<evidence type="ECO:0000313" key="15">
    <source>
        <dbReference type="Proteomes" id="UP000321400"/>
    </source>
</evidence>
<feature type="binding site" description="M1 metal binding site" evidence="13">
    <location>
        <position position="141"/>
    </location>
    <ligand>
        <name>Zn(2+)</name>
        <dbReference type="ChEBI" id="CHEBI:29105"/>
    </ligand>
</feature>
<evidence type="ECO:0000256" key="1">
    <source>
        <dbReference type="ARBA" id="ARBA00004651"/>
    </source>
</evidence>
<dbReference type="PANTHER" id="PTHR11040:SF205">
    <property type="entry name" value="ZINC TRANSPORTER ZUPT"/>
    <property type="match status" value="1"/>
</dbReference>